<accession>A0AAT9GTV0</accession>
<gene>
    <name evidence="2" type="ORF">SJAV_20740</name>
</gene>
<dbReference type="PROSITE" id="PS50910">
    <property type="entry name" value="HEPN"/>
    <property type="match status" value="1"/>
</dbReference>
<dbReference type="EMBL" id="AP031322">
    <property type="protein sequence ID" value="BFH74130.1"/>
    <property type="molecule type" value="Genomic_DNA"/>
</dbReference>
<feature type="domain" description="HEPN" evidence="1">
    <location>
        <begin position="10"/>
        <end position="120"/>
    </location>
</feature>
<protein>
    <submittedName>
        <fullName evidence="2">HEPN domain-containing protein</fullName>
    </submittedName>
</protein>
<evidence type="ECO:0000259" key="1">
    <source>
        <dbReference type="PROSITE" id="PS50910"/>
    </source>
</evidence>
<organism evidence="2">
    <name type="scientific">Sulfurisphaera javensis</name>
    <dbReference type="NCBI Taxonomy" id="2049879"/>
    <lineage>
        <taxon>Archaea</taxon>
        <taxon>Thermoproteota</taxon>
        <taxon>Thermoprotei</taxon>
        <taxon>Sulfolobales</taxon>
        <taxon>Sulfolobaceae</taxon>
        <taxon>Sulfurisphaera</taxon>
    </lineage>
</organism>
<dbReference type="SMART" id="SM00748">
    <property type="entry name" value="HEPN"/>
    <property type="match status" value="1"/>
</dbReference>
<sequence>MSIEEVNRLLRRAQKFKEDATRSFEEGYYDFTCFYAEQAIQLRLKAFVLRYLGFIPRTHSIRDLLSYVYKYTNNEQIREYVEGKRKLISDLERSYTDARYGDIDYDKNDGNECLNILNEIFSLLENEESRRNIH</sequence>
<dbReference type="GeneID" id="92355024"/>
<dbReference type="AlphaFoldDB" id="A0AAT9GTV0"/>
<dbReference type="RefSeq" id="WP_369609670.1">
    <property type="nucleotide sequence ID" value="NZ_AP031322.1"/>
</dbReference>
<dbReference type="Pfam" id="PF05168">
    <property type="entry name" value="HEPN"/>
    <property type="match status" value="1"/>
</dbReference>
<reference evidence="2" key="1">
    <citation type="submission" date="2024-03" db="EMBL/GenBank/DDBJ databases">
        <title>Complete genome sequence of Sulfurisphaera javensis strain KD-1.</title>
        <authorList>
            <person name="Sakai H."/>
            <person name="Nur N."/>
            <person name="Suwanto A."/>
            <person name="Kurosawa N."/>
        </authorList>
    </citation>
    <scope>NUCLEOTIDE SEQUENCE</scope>
    <source>
        <strain evidence="2">KD-1</strain>
    </source>
</reference>
<dbReference type="InterPro" id="IPR007842">
    <property type="entry name" value="HEPN_dom"/>
</dbReference>
<evidence type="ECO:0000313" key="2">
    <source>
        <dbReference type="EMBL" id="BFH74130.1"/>
    </source>
</evidence>
<dbReference type="SUPFAM" id="SSF81593">
    <property type="entry name" value="Nucleotidyltransferase substrate binding subunit/domain"/>
    <property type="match status" value="1"/>
</dbReference>
<proteinExistence type="predicted"/>
<dbReference type="KEGG" id="sjv:SJAV_20740"/>
<name>A0AAT9GTV0_9CREN</name>
<dbReference type="Gene3D" id="1.20.120.330">
    <property type="entry name" value="Nucleotidyltransferases domain 2"/>
    <property type="match status" value="1"/>
</dbReference>